<sequence>MARHISKFHSTDEEGRNYLEYIIDFGLFGWACSFVFRKRTLGERPKEIRGWTRIVVETDEENPTPIATITEDNIEMADGYRVRERPDYGC</sequence>
<evidence type="ECO:0000313" key="1">
    <source>
        <dbReference type="EMBL" id="DAD75591.1"/>
    </source>
</evidence>
<proteinExistence type="predicted"/>
<reference evidence="1" key="1">
    <citation type="journal article" date="2021" name="Proc. Natl. Acad. Sci. U.S.A.">
        <title>A Catalog of Tens of Thousands of Viruses from Human Metagenomes Reveals Hidden Associations with Chronic Diseases.</title>
        <authorList>
            <person name="Tisza M.J."/>
            <person name="Buck C.B."/>
        </authorList>
    </citation>
    <scope>NUCLEOTIDE SEQUENCE</scope>
    <source>
        <strain evidence="1">Ctr0N4</strain>
    </source>
</reference>
<name>A0A8S5M0K9_9CAUD</name>
<protein>
    <submittedName>
        <fullName evidence="1">Uncharacterized protein</fullName>
    </submittedName>
</protein>
<accession>A0A8S5M0K9</accession>
<organism evidence="1">
    <name type="scientific">Siphoviridae sp. ctr0N4</name>
    <dbReference type="NCBI Taxonomy" id="2826473"/>
    <lineage>
        <taxon>Viruses</taxon>
        <taxon>Duplodnaviria</taxon>
        <taxon>Heunggongvirae</taxon>
        <taxon>Uroviricota</taxon>
        <taxon>Caudoviricetes</taxon>
    </lineage>
</organism>
<dbReference type="EMBL" id="BK014786">
    <property type="protein sequence ID" value="DAD75591.1"/>
    <property type="molecule type" value="Genomic_DNA"/>
</dbReference>